<dbReference type="Gene3D" id="1.10.287.110">
    <property type="entry name" value="DnaJ domain"/>
    <property type="match status" value="1"/>
</dbReference>
<evidence type="ECO:0000256" key="2">
    <source>
        <dbReference type="ARBA" id="ARBA00069674"/>
    </source>
</evidence>
<dbReference type="PANTHER" id="PTHR44298">
    <property type="entry name" value="DNAJ HOMOLOG SUBFAMILY B MEMBER 11"/>
    <property type="match status" value="1"/>
</dbReference>
<evidence type="ECO:0000313" key="5">
    <source>
        <dbReference type="Proteomes" id="UP000038045"/>
    </source>
</evidence>
<evidence type="ECO:0000256" key="3">
    <source>
        <dbReference type="ARBA" id="ARBA00077014"/>
    </source>
</evidence>
<dbReference type="CDD" id="cd06257">
    <property type="entry name" value="DnaJ"/>
    <property type="match status" value="1"/>
</dbReference>
<organism evidence="5 6">
    <name type="scientific">Parastrongyloides trichosuri</name>
    <name type="common">Possum-specific nematode worm</name>
    <dbReference type="NCBI Taxonomy" id="131310"/>
    <lineage>
        <taxon>Eukaryota</taxon>
        <taxon>Metazoa</taxon>
        <taxon>Ecdysozoa</taxon>
        <taxon>Nematoda</taxon>
        <taxon>Chromadorea</taxon>
        <taxon>Rhabditida</taxon>
        <taxon>Tylenchina</taxon>
        <taxon>Panagrolaimomorpha</taxon>
        <taxon>Strongyloidoidea</taxon>
        <taxon>Strongyloididae</taxon>
        <taxon>Parastrongyloides</taxon>
    </lineage>
</organism>
<dbReference type="InterPro" id="IPR008971">
    <property type="entry name" value="HSP40/DnaJ_pept-bd"/>
</dbReference>
<dbReference type="PANTHER" id="PTHR44298:SF1">
    <property type="entry name" value="DNAJ HOMOLOG SUBFAMILY B MEMBER 11"/>
    <property type="match status" value="1"/>
</dbReference>
<dbReference type="SUPFAM" id="SSF49493">
    <property type="entry name" value="HSP40/DnaJ peptide-binding domain"/>
    <property type="match status" value="2"/>
</dbReference>
<feature type="domain" description="J" evidence="4">
    <location>
        <begin position="27"/>
        <end position="92"/>
    </location>
</feature>
<proteinExistence type="predicted"/>
<dbReference type="PRINTS" id="PR00625">
    <property type="entry name" value="JDOMAIN"/>
</dbReference>
<dbReference type="AlphaFoldDB" id="A0A0N4ZYW4"/>
<dbReference type="WBParaSite" id="PTRK_0001397900.1">
    <property type="protein sequence ID" value="PTRK_0001397900.1"/>
    <property type="gene ID" value="PTRK_0001397900"/>
</dbReference>
<dbReference type="InterPro" id="IPR051736">
    <property type="entry name" value="DnaJ-B11-like"/>
</dbReference>
<protein>
    <recommendedName>
        <fullName evidence="2">DnaJ homolog dnj-20</fullName>
    </recommendedName>
    <alternativeName>
        <fullName evidence="3">DnaJ domain protein 20</fullName>
    </alternativeName>
</protein>
<dbReference type="GO" id="GO:0051082">
    <property type="term" value="F:unfolded protein binding"/>
    <property type="evidence" value="ECO:0007669"/>
    <property type="project" value="InterPro"/>
</dbReference>
<name>A0A0N4ZYW4_PARTI</name>
<accession>A0A0N4ZYW4</accession>
<dbReference type="Proteomes" id="UP000038045">
    <property type="component" value="Unplaced"/>
</dbReference>
<sequence length="355" mass="40263">MLFLSKLKIVAIVLLFIFLTLIDCGRDFYKILGVPKNANHNQIKKAYRKLAKELHPDRNQGDENAGVKFQDLGAAYECLSDPKKRSIYDKHGEEGLKNGHESDFGSFNPFKDFFGGAFGDDEAEEVVHKGADVNVDLWVSLDELYNGAIIDIERVKAYYKETSGTRKCNCRLEMKTQSMGPGSYQMFQVQVCDDCPNKRLVQENVDYHIEIEKGFDEGHEIIQYGDGEPHMDGDSGDLVFKIRIEKHSIFERQGLDLLTNLTISLEQALNGFSTTIKHMDGHEVVLERNKITPPFSKIRKRGEGMPDNSNNLKKGDLIITIDIDFPKGELTKDEKSEISKILKQNSYKPKIHNGL</sequence>
<evidence type="ECO:0000256" key="1">
    <source>
        <dbReference type="ARBA" id="ARBA00022729"/>
    </source>
</evidence>
<dbReference type="InterPro" id="IPR001623">
    <property type="entry name" value="DnaJ_domain"/>
</dbReference>
<dbReference type="Gene3D" id="2.60.260.20">
    <property type="entry name" value="Urease metallochaperone UreE, N-terminal domain"/>
    <property type="match status" value="2"/>
</dbReference>
<dbReference type="Pfam" id="PF00226">
    <property type="entry name" value="DnaJ"/>
    <property type="match status" value="1"/>
</dbReference>
<dbReference type="FunFam" id="2.60.260.20:FF:000013">
    <property type="entry name" value="DnaJ subfamily B member 11"/>
    <property type="match status" value="1"/>
</dbReference>
<dbReference type="InterPro" id="IPR018253">
    <property type="entry name" value="DnaJ_domain_CS"/>
</dbReference>
<dbReference type="InterPro" id="IPR036869">
    <property type="entry name" value="J_dom_sf"/>
</dbReference>
<dbReference type="Pfam" id="PF01556">
    <property type="entry name" value="DnaJ_C"/>
    <property type="match status" value="1"/>
</dbReference>
<dbReference type="GO" id="GO:0005783">
    <property type="term" value="C:endoplasmic reticulum"/>
    <property type="evidence" value="ECO:0007669"/>
    <property type="project" value="TreeGrafter"/>
</dbReference>
<evidence type="ECO:0000313" key="6">
    <source>
        <dbReference type="WBParaSite" id="PTRK_0001397900.1"/>
    </source>
</evidence>
<dbReference type="GO" id="GO:0051787">
    <property type="term" value="F:misfolded protein binding"/>
    <property type="evidence" value="ECO:0007669"/>
    <property type="project" value="TreeGrafter"/>
</dbReference>
<dbReference type="STRING" id="131310.A0A0N4ZYW4"/>
<dbReference type="SUPFAM" id="SSF46565">
    <property type="entry name" value="Chaperone J-domain"/>
    <property type="match status" value="1"/>
</dbReference>
<dbReference type="InterPro" id="IPR002939">
    <property type="entry name" value="DnaJ_C"/>
</dbReference>
<dbReference type="PROSITE" id="PS50076">
    <property type="entry name" value="DNAJ_2"/>
    <property type="match status" value="1"/>
</dbReference>
<keyword evidence="1" id="KW-0732">Signal</keyword>
<reference evidence="6" key="1">
    <citation type="submission" date="2017-02" db="UniProtKB">
        <authorList>
            <consortium name="WormBaseParasite"/>
        </authorList>
    </citation>
    <scope>IDENTIFICATION</scope>
</reference>
<dbReference type="GO" id="GO:0006457">
    <property type="term" value="P:protein folding"/>
    <property type="evidence" value="ECO:0007669"/>
    <property type="project" value="InterPro"/>
</dbReference>
<keyword evidence="5" id="KW-1185">Reference proteome</keyword>
<dbReference type="PROSITE" id="PS00636">
    <property type="entry name" value="DNAJ_1"/>
    <property type="match status" value="1"/>
</dbReference>
<dbReference type="SMART" id="SM00271">
    <property type="entry name" value="DnaJ"/>
    <property type="match status" value="1"/>
</dbReference>
<evidence type="ECO:0000259" key="4">
    <source>
        <dbReference type="PROSITE" id="PS50076"/>
    </source>
</evidence>
<dbReference type="CDD" id="cd10747">
    <property type="entry name" value="DnaJ_C"/>
    <property type="match status" value="1"/>
</dbReference>